<proteinExistence type="predicted"/>
<dbReference type="EMBL" id="JAEMWU010000001">
    <property type="protein sequence ID" value="MBN8206234.1"/>
    <property type="molecule type" value="Genomic_DNA"/>
</dbReference>
<dbReference type="AlphaFoldDB" id="A0A939DWE0"/>
<comment type="caution">
    <text evidence="3">The sequence shown here is derived from an EMBL/GenBank/DDBJ whole genome shotgun (WGS) entry which is preliminary data.</text>
</comment>
<evidence type="ECO:0000313" key="4">
    <source>
        <dbReference type="Proteomes" id="UP000664385"/>
    </source>
</evidence>
<organism evidence="3 4">
    <name type="scientific">Microbacterium esteraromaticum</name>
    <dbReference type="NCBI Taxonomy" id="57043"/>
    <lineage>
        <taxon>Bacteria</taxon>
        <taxon>Bacillati</taxon>
        <taxon>Actinomycetota</taxon>
        <taxon>Actinomycetes</taxon>
        <taxon>Micrococcales</taxon>
        <taxon>Microbacteriaceae</taxon>
        <taxon>Microbacterium</taxon>
    </lineage>
</organism>
<evidence type="ECO:0000313" key="3">
    <source>
        <dbReference type="EMBL" id="MBN8206234.1"/>
    </source>
</evidence>
<keyword evidence="2" id="KW-0472">Membrane</keyword>
<keyword evidence="2" id="KW-0812">Transmembrane</keyword>
<evidence type="ECO:0000256" key="2">
    <source>
        <dbReference type="SAM" id="Phobius"/>
    </source>
</evidence>
<dbReference type="RefSeq" id="WP_206823897.1">
    <property type="nucleotide sequence ID" value="NZ_JAEMWU010000001.1"/>
</dbReference>
<dbReference type="Proteomes" id="UP000664385">
    <property type="component" value="Unassembled WGS sequence"/>
</dbReference>
<protein>
    <submittedName>
        <fullName evidence="3">Uncharacterized protein</fullName>
    </submittedName>
</protein>
<feature type="region of interest" description="Disordered" evidence="1">
    <location>
        <begin position="298"/>
        <end position="376"/>
    </location>
</feature>
<sequence>MHSTDDTAALVPGTHRWVRRLDTPDAAVAGALVADGDALRVQVAADLVPDAVWLSAGAQHLAGVVDVVRRRDGHDALLPWCIETVDALLARRTVAERGLTPGETVTLVGSLLRGVVEAERLGEPLVGRWWLTQDARPVFSPGEGAHCAAASGEIIARVRDACTDRAVERTLTEILSGIEDPRIVARNLDRWEGELVELAAPRPLQLEVHPPERASEIPVHRAHLPEDAGHVLAQRTAGTFVQQRWEQLLEQLRATRTRLRPPSPRQQSGGRRRMLLIGAAAGAVVLLGGLLWPTGGDDTAAMEGGPSVAQTPADGGSDKDFGARGEQTPEPEGTAEGSVDDEAPAQDEQQSADEGAVGDEPVKAGGGESDTAPGGDESLEQVAARLISDVAGCAADNDSVCERAIVGGAAELVLQRLSPVDPDRAIVPVEDYGDIGVVRLAESGEHGEQMLVIVRQNDRWLVRDVYDVADQPSEAG</sequence>
<reference evidence="3" key="1">
    <citation type="submission" date="2020-12" db="EMBL/GenBank/DDBJ databases">
        <title>PHA producing bacteria isolated from mangrove.</title>
        <authorList>
            <person name="Zheng W."/>
            <person name="Yu S."/>
            <person name="Huang Y."/>
        </authorList>
    </citation>
    <scope>NUCLEOTIDE SEQUENCE</scope>
    <source>
        <strain evidence="3">GN8-5</strain>
    </source>
</reference>
<feature type="transmembrane region" description="Helical" evidence="2">
    <location>
        <begin position="274"/>
        <end position="292"/>
    </location>
</feature>
<keyword evidence="2" id="KW-1133">Transmembrane helix</keyword>
<evidence type="ECO:0000256" key="1">
    <source>
        <dbReference type="SAM" id="MobiDB-lite"/>
    </source>
</evidence>
<accession>A0A939DWE0</accession>
<gene>
    <name evidence="3" type="ORF">JF543_09720</name>
</gene>
<name>A0A939DWE0_9MICO</name>